<evidence type="ECO:0000313" key="7">
    <source>
        <dbReference type="EMBL" id="OWA52821.1"/>
    </source>
</evidence>
<dbReference type="GO" id="GO:0061809">
    <property type="term" value="F:NAD+ nucleosidase activity, cyclic ADP-ribose generating"/>
    <property type="evidence" value="ECO:0007669"/>
    <property type="project" value="InterPro"/>
</dbReference>
<evidence type="ECO:0000256" key="3">
    <source>
        <dbReference type="ARBA" id="ARBA00022801"/>
    </source>
</evidence>
<keyword evidence="5" id="KW-1015">Disulfide bond</keyword>
<evidence type="ECO:0000256" key="5">
    <source>
        <dbReference type="ARBA" id="ARBA00023157"/>
    </source>
</evidence>
<sequence>MYTDPAVYAPKNCTEMWETFHQSYSGHDECGTPEQNYYKFAEAAYNNVKENRSAFWEGLQVFMDEFSENGRRFVGIADTFTGYVLNNCAWCGAQKDDSRSSTCNDGCTNCTFKWAPNCTEHSFWAAASRQYAKNATGRVTLFLNAARPSVYNKYGLFTTHELPELYWPKNSHVDVRLVLPTLGIVPTEKCETGSLLELRTLIESKNLTMTCTHYPLDVRHFKCADDSEAMECRFYYDPECLMTVERGQEAKCAYRSSGSQTTCVTALLYSVLVFVFVVNVYFMTNLVR</sequence>
<reference evidence="8" key="1">
    <citation type="submission" date="2017-01" db="EMBL/GenBank/DDBJ databases">
        <title>Comparative genomics of anhydrobiosis in the tardigrade Hypsibius dujardini.</title>
        <authorList>
            <person name="Yoshida Y."/>
            <person name="Koutsovoulos G."/>
            <person name="Laetsch D."/>
            <person name="Stevens L."/>
            <person name="Kumar S."/>
            <person name="Horikawa D."/>
            <person name="Ishino K."/>
            <person name="Komine S."/>
            <person name="Tomita M."/>
            <person name="Blaxter M."/>
            <person name="Arakawa K."/>
        </authorList>
    </citation>
    <scope>NUCLEOTIDE SEQUENCE [LARGE SCALE GENOMIC DNA]</scope>
    <source>
        <strain evidence="8">Z151</strain>
    </source>
</reference>
<gene>
    <name evidence="7" type="ORF">BV898_17264</name>
</gene>
<keyword evidence="6" id="KW-0472">Membrane</keyword>
<dbReference type="Proteomes" id="UP000192578">
    <property type="component" value="Unassembled WGS sequence"/>
</dbReference>
<feature type="transmembrane region" description="Helical" evidence="6">
    <location>
        <begin position="266"/>
        <end position="287"/>
    </location>
</feature>
<dbReference type="GO" id="GO:0016740">
    <property type="term" value="F:transferase activity"/>
    <property type="evidence" value="ECO:0007669"/>
    <property type="project" value="UniProtKB-KW"/>
</dbReference>
<evidence type="ECO:0000256" key="6">
    <source>
        <dbReference type="SAM" id="Phobius"/>
    </source>
</evidence>
<evidence type="ECO:0000256" key="1">
    <source>
        <dbReference type="ARBA" id="ARBA00005406"/>
    </source>
</evidence>
<dbReference type="SUPFAM" id="SSF52309">
    <property type="entry name" value="N-(deoxy)ribosyltransferase-like"/>
    <property type="match status" value="1"/>
</dbReference>
<dbReference type="Gene3D" id="3.40.50.720">
    <property type="entry name" value="NAD(P)-binding Rossmann-like Domain"/>
    <property type="match status" value="1"/>
</dbReference>
<comment type="caution">
    <text evidence="7">The sequence shown here is derived from an EMBL/GenBank/DDBJ whole genome shotgun (WGS) entry which is preliminary data.</text>
</comment>
<dbReference type="PANTHER" id="PTHR10912">
    <property type="entry name" value="ADP-RIBOSYL CYCLASE"/>
    <property type="match status" value="1"/>
</dbReference>
<dbReference type="InterPro" id="IPR003193">
    <property type="entry name" value="ADP-ribosyl_cyclase"/>
</dbReference>
<protein>
    <submittedName>
        <fullName evidence="7">ADP-ribosyl cyclase/cyclic ADP-ribose hydrolase</fullName>
    </submittedName>
</protein>
<keyword evidence="6" id="KW-0812">Transmembrane</keyword>
<keyword evidence="4" id="KW-0520">NAD</keyword>
<dbReference type="Pfam" id="PF02267">
    <property type="entry name" value="Rib_hydrolayse"/>
    <property type="match status" value="1"/>
</dbReference>
<keyword evidence="2" id="KW-0808">Transferase</keyword>
<dbReference type="AlphaFoldDB" id="A0A9X6RMM3"/>
<comment type="similarity">
    <text evidence="1">Belongs to the ADP-ribosyl cyclase family.</text>
</comment>
<evidence type="ECO:0000256" key="2">
    <source>
        <dbReference type="ARBA" id="ARBA00022679"/>
    </source>
</evidence>
<evidence type="ECO:0000313" key="8">
    <source>
        <dbReference type="Proteomes" id="UP000192578"/>
    </source>
</evidence>
<dbReference type="GO" id="GO:0016849">
    <property type="term" value="F:phosphorus-oxygen lyase activity"/>
    <property type="evidence" value="ECO:0007669"/>
    <property type="project" value="TreeGrafter"/>
</dbReference>
<dbReference type="OrthoDB" id="10028716at2759"/>
<dbReference type="Gene3D" id="1.20.82.10">
    <property type="entry name" value="ADP Ribosyl Cyclase, Chain A, domain 1"/>
    <property type="match status" value="1"/>
</dbReference>
<evidence type="ECO:0000256" key="4">
    <source>
        <dbReference type="ARBA" id="ARBA00023027"/>
    </source>
</evidence>
<proteinExistence type="inferred from homology"/>
<dbReference type="PANTHER" id="PTHR10912:SF7">
    <property type="entry name" value="ADP-RIBOSYL CYCLASE_CYCLIC ADP-RIBOSE HYDROLASE"/>
    <property type="match status" value="1"/>
</dbReference>
<keyword evidence="3 7" id="KW-0378">Hydrolase</keyword>
<dbReference type="EMBL" id="MTYJ01000288">
    <property type="protein sequence ID" value="OWA52821.1"/>
    <property type="molecule type" value="Genomic_DNA"/>
</dbReference>
<name>A0A9X6RMM3_HYPEX</name>
<accession>A0A9X6RMM3</accession>
<organism evidence="7 8">
    <name type="scientific">Hypsibius exemplaris</name>
    <name type="common">Freshwater tardigrade</name>
    <dbReference type="NCBI Taxonomy" id="2072580"/>
    <lineage>
        <taxon>Eukaryota</taxon>
        <taxon>Metazoa</taxon>
        <taxon>Ecdysozoa</taxon>
        <taxon>Tardigrada</taxon>
        <taxon>Eutardigrada</taxon>
        <taxon>Parachela</taxon>
        <taxon>Hypsibioidea</taxon>
        <taxon>Hypsibiidae</taxon>
        <taxon>Hypsibius</taxon>
    </lineage>
</organism>
<dbReference type="GO" id="GO:0005886">
    <property type="term" value="C:plasma membrane"/>
    <property type="evidence" value="ECO:0007669"/>
    <property type="project" value="TreeGrafter"/>
</dbReference>
<keyword evidence="6" id="KW-1133">Transmembrane helix</keyword>
<keyword evidence="8" id="KW-1185">Reference proteome</keyword>